<dbReference type="SUPFAM" id="SSF52096">
    <property type="entry name" value="ClpP/crotonase"/>
    <property type="match status" value="1"/>
</dbReference>
<comment type="similarity">
    <text evidence="1">Belongs to the enoyl-CoA hydratase/isomerase family.</text>
</comment>
<dbReference type="CDD" id="cd06558">
    <property type="entry name" value="crotonase-like"/>
    <property type="match status" value="1"/>
</dbReference>
<gene>
    <name evidence="3" type="ORF">LOD99_13190</name>
</gene>
<dbReference type="Proteomes" id="UP001165289">
    <property type="component" value="Unassembled WGS sequence"/>
</dbReference>
<comment type="caution">
    <text evidence="3">The sequence shown here is derived from an EMBL/GenBank/DDBJ whole genome shotgun (WGS) entry which is preliminary data.</text>
</comment>
<dbReference type="GO" id="GO:0005739">
    <property type="term" value="C:mitochondrion"/>
    <property type="evidence" value="ECO:0007669"/>
    <property type="project" value="TreeGrafter"/>
</dbReference>
<evidence type="ECO:0000313" key="4">
    <source>
        <dbReference type="Proteomes" id="UP001165289"/>
    </source>
</evidence>
<sequence length="293" mass="31432">MMLSFRRLISTSLRGLVNSYPFYSSTTGVGTEIELTITESKIAIIGFNRPEAKNSLSIGLISRLTAILSDLEHDEGKVRAVIFRSLVPGIFCAGADLKERLTIPQDKVAGLVSQFRMSSQRIENLHKPVIFALDGAALGGGLEIALAGDLLVASSDARLGLVETRLAIIPGGGGTQRLPRLIGSAKAKELIFTAKVLSGTEAYEAGIAQYVVKQNEKRDAAFQKALDIANQIIPHGPIAVKLAKQAINAGMQTDLTTGLKIEEACYAQVIPTNDRIEGLKAFKEKRTPVYSGN</sequence>
<keyword evidence="2" id="KW-0456">Lyase</keyword>
<dbReference type="InterPro" id="IPR001753">
    <property type="entry name" value="Enoyl-CoA_hydra/iso"/>
</dbReference>
<dbReference type="GO" id="GO:0004300">
    <property type="term" value="F:enoyl-CoA hydratase activity"/>
    <property type="evidence" value="ECO:0007669"/>
    <property type="project" value="UniProtKB-ARBA"/>
</dbReference>
<dbReference type="Gene3D" id="3.90.226.10">
    <property type="entry name" value="2-enoyl-CoA Hydratase, Chain A, domain 1"/>
    <property type="match status" value="1"/>
</dbReference>
<dbReference type="AlphaFoldDB" id="A0AAV7JB54"/>
<evidence type="ECO:0000256" key="1">
    <source>
        <dbReference type="ARBA" id="ARBA00005254"/>
    </source>
</evidence>
<dbReference type="PANTHER" id="PTHR11941">
    <property type="entry name" value="ENOYL-COA HYDRATASE-RELATED"/>
    <property type="match status" value="1"/>
</dbReference>
<reference evidence="3 4" key="1">
    <citation type="journal article" date="2023" name="BMC Biol.">
        <title>The compact genome of the sponge Oopsacas minuta (Hexactinellida) is lacking key metazoan core genes.</title>
        <authorList>
            <person name="Santini S."/>
            <person name="Schenkelaars Q."/>
            <person name="Jourda C."/>
            <person name="Duchesne M."/>
            <person name="Belahbib H."/>
            <person name="Rocher C."/>
            <person name="Selva M."/>
            <person name="Riesgo A."/>
            <person name="Vervoort M."/>
            <person name="Leys S.P."/>
            <person name="Kodjabachian L."/>
            <person name="Le Bivic A."/>
            <person name="Borchiellini C."/>
            <person name="Claverie J.M."/>
            <person name="Renard E."/>
        </authorList>
    </citation>
    <scope>NUCLEOTIDE SEQUENCE [LARGE SCALE GENOMIC DNA]</scope>
    <source>
        <strain evidence="3">SPO-2</strain>
    </source>
</reference>
<dbReference type="InterPro" id="IPR029045">
    <property type="entry name" value="ClpP/crotonase-like_dom_sf"/>
</dbReference>
<dbReference type="Pfam" id="PF00378">
    <property type="entry name" value="ECH_1"/>
    <property type="match status" value="1"/>
</dbReference>
<dbReference type="EMBL" id="JAKMXF010000365">
    <property type="protein sequence ID" value="KAI6645933.1"/>
    <property type="molecule type" value="Genomic_DNA"/>
</dbReference>
<dbReference type="Gene3D" id="1.10.12.10">
    <property type="entry name" value="Lyase 2-enoyl-coa Hydratase, Chain A, domain 2"/>
    <property type="match status" value="1"/>
</dbReference>
<protein>
    <submittedName>
        <fullName evidence="3">Uncharacterized protein</fullName>
    </submittedName>
</protein>
<dbReference type="GO" id="GO:0006635">
    <property type="term" value="P:fatty acid beta-oxidation"/>
    <property type="evidence" value="ECO:0007669"/>
    <property type="project" value="TreeGrafter"/>
</dbReference>
<keyword evidence="4" id="KW-1185">Reference proteome</keyword>
<organism evidence="3 4">
    <name type="scientific">Oopsacas minuta</name>
    <dbReference type="NCBI Taxonomy" id="111878"/>
    <lineage>
        <taxon>Eukaryota</taxon>
        <taxon>Metazoa</taxon>
        <taxon>Porifera</taxon>
        <taxon>Hexactinellida</taxon>
        <taxon>Hexasterophora</taxon>
        <taxon>Lyssacinosida</taxon>
        <taxon>Leucopsacidae</taxon>
        <taxon>Oopsacas</taxon>
    </lineage>
</organism>
<dbReference type="FunFam" id="1.10.12.10:FF:000001">
    <property type="entry name" value="Probable enoyl-CoA hydratase, mitochondrial"/>
    <property type="match status" value="1"/>
</dbReference>
<accession>A0AAV7JB54</accession>
<dbReference type="PANTHER" id="PTHR11941:SF171">
    <property type="entry name" value="SD19268P"/>
    <property type="match status" value="1"/>
</dbReference>
<dbReference type="InterPro" id="IPR014748">
    <property type="entry name" value="Enoyl-CoA_hydra_C"/>
</dbReference>
<dbReference type="FunFam" id="3.90.226.10:FF:000009">
    <property type="entry name" value="Carnitinyl-CoA dehydratase"/>
    <property type="match status" value="1"/>
</dbReference>
<proteinExistence type="inferred from homology"/>
<evidence type="ECO:0000313" key="3">
    <source>
        <dbReference type="EMBL" id="KAI6645933.1"/>
    </source>
</evidence>
<name>A0AAV7JB54_9METZ</name>
<evidence type="ECO:0000256" key="2">
    <source>
        <dbReference type="ARBA" id="ARBA00023239"/>
    </source>
</evidence>